<comment type="caution">
    <text evidence="1">The sequence shown here is derived from an EMBL/GenBank/DDBJ whole genome shotgun (WGS) entry which is preliminary data.</text>
</comment>
<name>A0A9P4TQV5_9PLEO</name>
<gene>
    <name evidence="1" type="ORF">CC78DRAFT_130556</name>
</gene>
<evidence type="ECO:0000313" key="1">
    <source>
        <dbReference type="EMBL" id="KAF2270367.1"/>
    </source>
</evidence>
<dbReference type="EMBL" id="ML986579">
    <property type="protein sequence ID" value="KAF2270367.1"/>
    <property type="molecule type" value="Genomic_DNA"/>
</dbReference>
<protein>
    <submittedName>
        <fullName evidence="1">Uncharacterized protein</fullName>
    </submittedName>
</protein>
<dbReference type="Proteomes" id="UP000800093">
    <property type="component" value="Unassembled WGS sequence"/>
</dbReference>
<reference evidence="2" key="1">
    <citation type="journal article" date="2020" name="Stud. Mycol.">
        <title>101 Dothideomycetes genomes: A test case for predicting lifestyles and emergence of pathogens.</title>
        <authorList>
            <person name="Haridas S."/>
            <person name="Albert R."/>
            <person name="Binder M."/>
            <person name="Bloem J."/>
            <person name="LaButti K."/>
            <person name="Salamov A."/>
            <person name="Andreopoulos B."/>
            <person name="Baker S."/>
            <person name="Barry K."/>
            <person name="Bills G."/>
            <person name="Bluhm B."/>
            <person name="Cannon C."/>
            <person name="Castanera R."/>
            <person name="Culley D."/>
            <person name="Daum C."/>
            <person name="Ezra D."/>
            <person name="Gonzalez J."/>
            <person name="Henrissat B."/>
            <person name="Kuo A."/>
            <person name="Liang C."/>
            <person name="Lipzen A."/>
            <person name="Lutzoni F."/>
            <person name="Magnuson J."/>
            <person name="Mondo S."/>
            <person name="Nolan M."/>
            <person name="Ohm R."/>
            <person name="Pangilinan J."/>
            <person name="Park H.-J."/>
            <person name="Ramirez L."/>
            <person name="Alfaro M."/>
            <person name="Sun H."/>
            <person name="Tritt A."/>
            <person name="Yoshinaga Y."/>
            <person name="Zwiers L.-H."/>
            <person name="Turgeon B."/>
            <person name="Goodwin S."/>
            <person name="Spatafora J."/>
            <person name="Crous P."/>
            <person name="Grigoriev I."/>
        </authorList>
    </citation>
    <scope>NUCLEOTIDE SEQUENCE [LARGE SCALE GENOMIC DNA]</scope>
    <source>
        <strain evidence="2">CBS 304.66</strain>
    </source>
</reference>
<evidence type="ECO:0000313" key="2">
    <source>
        <dbReference type="Proteomes" id="UP000800093"/>
    </source>
</evidence>
<dbReference type="AlphaFoldDB" id="A0A9P4TQV5"/>
<organism evidence="1 2">
    <name type="scientific">Lojkania enalia</name>
    <dbReference type="NCBI Taxonomy" id="147567"/>
    <lineage>
        <taxon>Eukaryota</taxon>
        <taxon>Fungi</taxon>
        <taxon>Dikarya</taxon>
        <taxon>Ascomycota</taxon>
        <taxon>Pezizomycotina</taxon>
        <taxon>Dothideomycetes</taxon>
        <taxon>Pleosporomycetidae</taxon>
        <taxon>Pleosporales</taxon>
        <taxon>Pleosporales incertae sedis</taxon>
        <taxon>Lojkania</taxon>
    </lineage>
</organism>
<keyword evidence="2" id="KW-1185">Reference proteome</keyword>
<sequence length="194" mass="22980">MKPGHYTNRNIFSYKCPKKKKKKKRLFQCPYLCFVNFSSTNKLLLQSHDVRGSEKGRESFMLRVLLRSLHLAPLLTRRHLQKVRTHTRLRGWRSTAPAYWRFFRLGQPRSRRERHASEPAHRRRYWPVRWSWPRMTSAASRLRLRAPLHWTTNQQFKALDLAPGPQHRDAACRSLIFLISRIDGGWAPGLVLGT</sequence>
<accession>A0A9P4TQV5</accession>
<proteinExistence type="predicted"/>